<dbReference type="PROSITE" id="PS50011">
    <property type="entry name" value="PROTEIN_KINASE_DOM"/>
    <property type="match status" value="1"/>
</dbReference>
<evidence type="ECO:0000256" key="3">
    <source>
        <dbReference type="ARBA" id="ARBA00012513"/>
    </source>
</evidence>
<dbReference type="AlphaFoldDB" id="A0AAD1REF1"/>
<dbReference type="Pfam" id="PF00069">
    <property type="entry name" value="Pkinase"/>
    <property type="match status" value="2"/>
</dbReference>
<evidence type="ECO:0000256" key="17">
    <source>
        <dbReference type="SAM" id="MobiDB-lite"/>
    </source>
</evidence>
<evidence type="ECO:0000256" key="6">
    <source>
        <dbReference type="ARBA" id="ARBA00022679"/>
    </source>
</evidence>
<evidence type="ECO:0000256" key="9">
    <source>
        <dbReference type="ARBA" id="ARBA00022777"/>
    </source>
</evidence>
<evidence type="ECO:0000313" key="20">
    <source>
        <dbReference type="EMBL" id="CAH2250253.1"/>
    </source>
</evidence>
<proteinExistence type="inferred from homology"/>
<keyword evidence="9 20" id="KW-0418">Kinase</keyword>
<dbReference type="SUPFAM" id="SSF56112">
    <property type="entry name" value="Protein kinase-like (PK-like)"/>
    <property type="match status" value="2"/>
</dbReference>
<dbReference type="SMART" id="SM00133">
    <property type="entry name" value="S_TK_X"/>
    <property type="match status" value="1"/>
</dbReference>
<organism evidence="20 21">
    <name type="scientific">Pelobates cultripes</name>
    <name type="common">Western spadefoot toad</name>
    <dbReference type="NCBI Taxonomy" id="61616"/>
    <lineage>
        <taxon>Eukaryota</taxon>
        <taxon>Metazoa</taxon>
        <taxon>Chordata</taxon>
        <taxon>Craniata</taxon>
        <taxon>Vertebrata</taxon>
        <taxon>Euteleostomi</taxon>
        <taxon>Amphibia</taxon>
        <taxon>Batrachia</taxon>
        <taxon>Anura</taxon>
        <taxon>Pelobatoidea</taxon>
        <taxon>Pelobatidae</taxon>
        <taxon>Pelobates</taxon>
    </lineage>
</organism>
<keyword evidence="12" id="KW-0346">Stress response</keyword>
<feature type="binding site" evidence="15">
    <location>
        <position position="85"/>
    </location>
    <ligand>
        <name>ATP</name>
        <dbReference type="ChEBI" id="CHEBI:30616"/>
    </ligand>
</feature>
<evidence type="ECO:0000256" key="11">
    <source>
        <dbReference type="ARBA" id="ARBA00022840"/>
    </source>
</evidence>
<feature type="non-terminal residue" evidence="20">
    <location>
        <position position="1"/>
    </location>
</feature>
<comment type="similarity">
    <text evidence="2">Belongs to the protein kinase superfamily. AGC Ser/Thr protein kinase family.</text>
</comment>
<evidence type="ECO:0000256" key="2">
    <source>
        <dbReference type="ARBA" id="ARBA00009903"/>
    </source>
</evidence>
<keyword evidence="8 15" id="KW-0547">Nucleotide-binding</keyword>
<evidence type="ECO:0000256" key="7">
    <source>
        <dbReference type="ARBA" id="ARBA00022703"/>
    </source>
</evidence>
<dbReference type="FunFam" id="1.10.510.10:FF:000065">
    <property type="entry name" value="Non-specific serine/threonine protein kinase"/>
    <property type="match status" value="1"/>
</dbReference>
<dbReference type="GO" id="GO:0005783">
    <property type="term" value="C:endoplasmic reticulum"/>
    <property type="evidence" value="ECO:0007669"/>
    <property type="project" value="UniProtKB-SubCell"/>
</dbReference>
<dbReference type="FunFam" id="1.10.510.10:FF:000512">
    <property type="entry name" value="AKT serine/threonine kinase 1"/>
    <property type="match status" value="1"/>
</dbReference>
<feature type="compositionally biased region" description="Polar residues" evidence="17">
    <location>
        <begin position="30"/>
        <end position="40"/>
    </location>
</feature>
<dbReference type="InterPro" id="IPR017441">
    <property type="entry name" value="Protein_kinase_ATP_BS"/>
</dbReference>
<evidence type="ECO:0000256" key="15">
    <source>
        <dbReference type="PROSITE-ProRule" id="PRU10141"/>
    </source>
</evidence>
<dbReference type="FunFam" id="3.30.200.20:FF:000030">
    <property type="entry name" value="Non-specific serine/threonine protein kinase"/>
    <property type="match status" value="1"/>
</dbReference>
<feature type="compositionally biased region" description="Polar residues" evidence="17">
    <location>
        <begin position="1"/>
        <end position="12"/>
    </location>
</feature>
<evidence type="ECO:0000256" key="10">
    <source>
        <dbReference type="ARBA" id="ARBA00022824"/>
    </source>
</evidence>
<dbReference type="GO" id="GO:0006915">
    <property type="term" value="P:apoptotic process"/>
    <property type="evidence" value="ECO:0007669"/>
    <property type="project" value="UniProtKB-KW"/>
</dbReference>
<feature type="region of interest" description="Disordered" evidence="17">
    <location>
        <begin position="1"/>
        <end position="40"/>
    </location>
</feature>
<evidence type="ECO:0000313" key="21">
    <source>
        <dbReference type="Proteomes" id="UP001295444"/>
    </source>
</evidence>
<reference evidence="20" key="1">
    <citation type="submission" date="2022-03" db="EMBL/GenBank/DDBJ databases">
        <authorList>
            <person name="Alioto T."/>
            <person name="Alioto T."/>
            <person name="Gomez Garrido J."/>
        </authorList>
    </citation>
    <scope>NUCLEOTIDE SEQUENCE</scope>
</reference>
<dbReference type="EMBL" id="OW240913">
    <property type="protein sequence ID" value="CAH2250253.1"/>
    <property type="molecule type" value="Genomic_DNA"/>
</dbReference>
<comment type="catalytic activity">
    <reaction evidence="14">
        <text>L-seryl-[protein] + ATP = O-phospho-L-seryl-[protein] + ADP + H(+)</text>
        <dbReference type="Rhea" id="RHEA:17989"/>
        <dbReference type="Rhea" id="RHEA-COMP:9863"/>
        <dbReference type="Rhea" id="RHEA-COMP:11604"/>
        <dbReference type="ChEBI" id="CHEBI:15378"/>
        <dbReference type="ChEBI" id="CHEBI:29999"/>
        <dbReference type="ChEBI" id="CHEBI:30616"/>
        <dbReference type="ChEBI" id="CHEBI:83421"/>
        <dbReference type="ChEBI" id="CHEBI:456216"/>
        <dbReference type="EC" id="2.7.11.1"/>
    </reaction>
</comment>
<sequence>PEVQNILTISEPQEQELLDENSSPPPSPSQQINLGPSSNPHAKPSDFQFLKIIGKGSFGKVLLARHKADEKFYAVKVLQKKAILKKKEEKHIMSERNVLLKNVKHPFLVGLHFSFQTTSRLYFILDYINGGELFYHLQRERCFLEPRARFYAAEIASALGYLHSLNIVYRYEPQIQSMLHIFFPSANKHFSAVICHICTSLAIFFFLEHWCRIHLFNQITFFCVHRDLKPENILLDSQGHIVLTDFGLCKENIEPNGTTSTFCGTPEYLAPEVLHKQPYDRTVDWWCLGAVLYEMLYGLPPFYSRNTAEMYDNILNKPLQLKPNITNSARNLLEGLLQKDRTKRIGAKNDFTEIKNHIFFTPINWDDLINKKITPPFNPNVSGPSDLQHFDPEFTEEPVPNSIGQSPDSILITASIKEAAEAFLGFSYAPPMESFL</sequence>
<evidence type="ECO:0000256" key="1">
    <source>
        <dbReference type="ARBA" id="ARBA00004240"/>
    </source>
</evidence>
<feature type="domain" description="Protein kinase" evidence="18">
    <location>
        <begin position="47"/>
        <end position="360"/>
    </location>
</feature>
<keyword evidence="21" id="KW-1185">Reference proteome</keyword>
<dbReference type="EC" id="2.7.11.1" evidence="3"/>
<comment type="catalytic activity">
    <reaction evidence="13">
        <text>L-threonyl-[protein] + ATP = O-phospho-L-threonyl-[protein] + ADP + H(+)</text>
        <dbReference type="Rhea" id="RHEA:46608"/>
        <dbReference type="Rhea" id="RHEA-COMP:11060"/>
        <dbReference type="Rhea" id="RHEA-COMP:11605"/>
        <dbReference type="ChEBI" id="CHEBI:15378"/>
        <dbReference type="ChEBI" id="CHEBI:30013"/>
        <dbReference type="ChEBI" id="CHEBI:30616"/>
        <dbReference type="ChEBI" id="CHEBI:61977"/>
        <dbReference type="ChEBI" id="CHEBI:456216"/>
        <dbReference type="EC" id="2.7.11.1"/>
    </reaction>
</comment>
<dbReference type="Proteomes" id="UP001295444">
    <property type="component" value="Chromosome 02"/>
</dbReference>
<dbReference type="GO" id="GO:0005524">
    <property type="term" value="F:ATP binding"/>
    <property type="evidence" value="ECO:0007669"/>
    <property type="project" value="UniProtKB-UniRule"/>
</dbReference>
<name>A0AAD1REF1_PELCU</name>
<evidence type="ECO:0000259" key="19">
    <source>
        <dbReference type="PROSITE" id="PS51285"/>
    </source>
</evidence>
<evidence type="ECO:0000259" key="18">
    <source>
        <dbReference type="PROSITE" id="PS50011"/>
    </source>
</evidence>
<keyword evidence="11 15" id="KW-0067">ATP-binding</keyword>
<keyword evidence="6" id="KW-0808">Transferase</keyword>
<evidence type="ECO:0000256" key="4">
    <source>
        <dbReference type="ARBA" id="ARBA00022527"/>
    </source>
</evidence>
<dbReference type="GO" id="GO:0004674">
    <property type="term" value="F:protein serine/threonine kinase activity"/>
    <property type="evidence" value="ECO:0007669"/>
    <property type="project" value="UniProtKB-KW"/>
</dbReference>
<keyword evidence="5" id="KW-0597">Phosphoprotein</keyword>
<dbReference type="InterPro" id="IPR000719">
    <property type="entry name" value="Prot_kinase_dom"/>
</dbReference>
<dbReference type="SMART" id="SM00220">
    <property type="entry name" value="S_TKc"/>
    <property type="match status" value="1"/>
</dbReference>
<dbReference type="Pfam" id="PF00433">
    <property type="entry name" value="Pkinase_C"/>
    <property type="match status" value="1"/>
</dbReference>
<dbReference type="InterPro" id="IPR000961">
    <property type="entry name" value="AGC-kinase_C"/>
</dbReference>
<dbReference type="InterPro" id="IPR008271">
    <property type="entry name" value="Ser/Thr_kinase_AS"/>
</dbReference>
<gene>
    <name evidence="20" type="ORF">PECUL_23A029247</name>
</gene>
<protein>
    <recommendedName>
        <fullName evidence="3">non-specific serine/threonine protein kinase</fullName>
        <ecNumber evidence="3">2.7.11.1</ecNumber>
    </recommendedName>
</protein>
<evidence type="ECO:0000256" key="14">
    <source>
        <dbReference type="ARBA" id="ARBA00048679"/>
    </source>
</evidence>
<evidence type="ECO:0000256" key="13">
    <source>
        <dbReference type="ARBA" id="ARBA00047899"/>
    </source>
</evidence>
<accession>A0AAD1REF1</accession>
<dbReference type="InterPro" id="IPR017892">
    <property type="entry name" value="Pkinase_C"/>
</dbReference>
<keyword evidence="7" id="KW-0053">Apoptosis</keyword>
<dbReference type="Gene3D" id="3.30.200.20">
    <property type="entry name" value="Phosphorylase Kinase, domain 1"/>
    <property type="match status" value="1"/>
</dbReference>
<evidence type="ECO:0000256" key="16">
    <source>
        <dbReference type="RuleBase" id="RU000304"/>
    </source>
</evidence>
<dbReference type="PROSITE" id="PS00107">
    <property type="entry name" value="PROTEIN_KINASE_ATP"/>
    <property type="match status" value="1"/>
</dbReference>
<dbReference type="PROSITE" id="PS51285">
    <property type="entry name" value="AGC_KINASE_CTER"/>
    <property type="match status" value="1"/>
</dbReference>
<dbReference type="PROSITE" id="PS00108">
    <property type="entry name" value="PROTEIN_KINASE_ST"/>
    <property type="match status" value="1"/>
</dbReference>
<evidence type="ECO:0000256" key="12">
    <source>
        <dbReference type="ARBA" id="ARBA00023016"/>
    </source>
</evidence>
<dbReference type="Gene3D" id="1.10.510.10">
    <property type="entry name" value="Transferase(Phosphotransferase) domain 1"/>
    <property type="match status" value="2"/>
</dbReference>
<feature type="domain" description="AGC-kinase C-terminal" evidence="19">
    <location>
        <begin position="361"/>
        <end position="436"/>
    </location>
</feature>
<evidence type="ECO:0000256" key="8">
    <source>
        <dbReference type="ARBA" id="ARBA00022741"/>
    </source>
</evidence>
<dbReference type="PANTHER" id="PTHR24351">
    <property type="entry name" value="RIBOSOMAL PROTEIN S6 KINASE"/>
    <property type="match status" value="1"/>
</dbReference>
<keyword evidence="10" id="KW-0256">Endoplasmic reticulum</keyword>
<evidence type="ECO:0000256" key="5">
    <source>
        <dbReference type="ARBA" id="ARBA00022553"/>
    </source>
</evidence>
<comment type="subcellular location">
    <subcellularLocation>
        <location evidence="1">Endoplasmic reticulum</location>
    </subcellularLocation>
</comment>
<dbReference type="InterPro" id="IPR011009">
    <property type="entry name" value="Kinase-like_dom_sf"/>
</dbReference>
<keyword evidence="4 16" id="KW-0723">Serine/threonine-protein kinase</keyword>